<evidence type="ECO:0000313" key="7">
    <source>
        <dbReference type="EMBL" id="RKD76056.1"/>
    </source>
</evidence>
<dbReference type="GO" id="GO:0016301">
    <property type="term" value="F:kinase activity"/>
    <property type="evidence" value="ECO:0007669"/>
    <property type="project" value="UniProtKB-KW"/>
</dbReference>
<dbReference type="Pfam" id="PF02782">
    <property type="entry name" value="FGGY_C"/>
    <property type="match status" value="1"/>
</dbReference>
<dbReference type="InterPro" id="IPR000577">
    <property type="entry name" value="Carb_kinase_FGGY"/>
</dbReference>
<evidence type="ECO:0000256" key="3">
    <source>
        <dbReference type="ARBA" id="ARBA00022777"/>
    </source>
</evidence>
<dbReference type="PROSITE" id="PS00445">
    <property type="entry name" value="FGGY_KINASES_2"/>
    <property type="match status" value="1"/>
</dbReference>
<dbReference type="Proteomes" id="UP000285120">
    <property type="component" value="Unassembled WGS sequence"/>
</dbReference>
<evidence type="ECO:0000259" key="5">
    <source>
        <dbReference type="Pfam" id="PF00370"/>
    </source>
</evidence>
<dbReference type="EMBL" id="RAPK01000006">
    <property type="protein sequence ID" value="RKD76056.1"/>
    <property type="molecule type" value="Genomic_DNA"/>
</dbReference>
<dbReference type="Gene3D" id="3.30.420.40">
    <property type="match status" value="2"/>
</dbReference>
<evidence type="ECO:0000256" key="2">
    <source>
        <dbReference type="ARBA" id="ARBA00022679"/>
    </source>
</evidence>
<dbReference type="Pfam" id="PF00370">
    <property type="entry name" value="FGGY_N"/>
    <property type="match status" value="1"/>
</dbReference>
<dbReference type="AlphaFoldDB" id="A0A419V7G8"/>
<evidence type="ECO:0000256" key="4">
    <source>
        <dbReference type="RuleBase" id="RU003733"/>
    </source>
</evidence>
<dbReference type="InterPro" id="IPR018483">
    <property type="entry name" value="Carb_kinase_FGGY_CS"/>
</dbReference>
<dbReference type="InterPro" id="IPR050406">
    <property type="entry name" value="FGGY_Carb_Kinase"/>
</dbReference>
<dbReference type="InterPro" id="IPR043129">
    <property type="entry name" value="ATPase_NBD"/>
</dbReference>
<keyword evidence="3 4" id="KW-0418">Kinase</keyword>
<keyword evidence="8" id="KW-1185">Reference proteome</keyword>
<dbReference type="RefSeq" id="WP_120191477.1">
    <property type="nucleotide sequence ID" value="NZ_RAPK01000006.1"/>
</dbReference>
<dbReference type="GO" id="GO:0005975">
    <property type="term" value="P:carbohydrate metabolic process"/>
    <property type="evidence" value="ECO:0007669"/>
    <property type="project" value="InterPro"/>
</dbReference>
<dbReference type="GO" id="GO:0016773">
    <property type="term" value="F:phosphotransferase activity, alcohol group as acceptor"/>
    <property type="evidence" value="ECO:0007669"/>
    <property type="project" value="InterPro"/>
</dbReference>
<dbReference type="PIRSF" id="PIRSF000538">
    <property type="entry name" value="GlpK"/>
    <property type="match status" value="1"/>
</dbReference>
<dbReference type="InterPro" id="IPR018484">
    <property type="entry name" value="FGGY_N"/>
</dbReference>
<gene>
    <name evidence="7" type="ORF">ATL39_0268</name>
</gene>
<dbReference type="InterPro" id="IPR018485">
    <property type="entry name" value="FGGY_C"/>
</dbReference>
<name>A0A419V7G8_9BACL</name>
<reference evidence="7 8" key="1">
    <citation type="submission" date="2018-09" db="EMBL/GenBank/DDBJ databases">
        <title>Genomic Encyclopedia of Archaeal and Bacterial Type Strains, Phase II (KMG-II): from individual species to whole genera.</title>
        <authorList>
            <person name="Goeker M."/>
        </authorList>
    </citation>
    <scope>NUCLEOTIDE SEQUENCE [LARGE SCALE GENOMIC DNA]</scope>
    <source>
        <strain evidence="7 8">DSM 17008</strain>
    </source>
</reference>
<comment type="similarity">
    <text evidence="1 4">Belongs to the FGGY kinase family.</text>
</comment>
<evidence type="ECO:0000256" key="1">
    <source>
        <dbReference type="ARBA" id="ARBA00009156"/>
    </source>
</evidence>
<evidence type="ECO:0000259" key="6">
    <source>
        <dbReference type="Pfam" id="PF02782"/>
    </source>
</evidence>
<keyword evidence="2 4" id="KW-0808">Transferase</keyword>
<evidence type="ECO:0000313" key="8">
    <source>
        <dbReference type="Proteomes" id="UP000285120"/>
    </source>
</evidence>
<sequence length="487" mass="53875">MNYTAAFDLGTTSIKGILINKDGMIKYTEERNIHTYYPEKGHVEQDPEEWWEHFCSILKEWQKSDVAAADILALSFSGQMQDCIPIDMQGRPLRRAVLYSDARADSEADELSGLFSTAESNPFNGTMLPPKLLWLKRNEPDLFEKTACFLVGAKDYIIYRLTGNACTDPTTASTTGMFHLKKRSWMEKELTTCGLPEDKLPRLYAAHDLAGSVHKEAARECGLLSGLPVVCGSGDAGATTIGAGAAAAGQAYVYMGTTGWIASISPKLEHHREGIFQLLHPSQQAYIVIAPLLNAGSVLEWAAETWYGEEADPYQKMSEEAALVNGPFPDLLFLPYLQGERFPVQDMEASGIFTGIKKETGRKELVRAVYEGLAFHVLQALEQFSDGKNKETAVPLIGGGARNEEWCSVLADVTNESWTIPADMDLLPCLGAAAPAFIYLGWSDDYDAYTAHVLARHEKQRHNAGDSKKYEALYTKYKMLYPLSAHM</sequence>
<comment type="caution">
    <text evidence="7">The sequence shown here is derived from an EMBL/GenBank/DDBJ whole genome shotgun (WGS) entry which is preliminary data.</text>
</comment>
<proteinExistence type="inferred from homology"/>
<dbReference type="CDD" id="cd07805">
    <property type="entry name" value="ASKHA_NBD_FGGY_CvXK-like"/>
    <property type="match status" value="1"/>
</dbReference>
<organism evidence="7 8">
    <name type="scientific">Sinobaca qinghaiensis</name>
    <dbReference type="NCBI Taxonomy" id="342944"/>
    <lineage>
        <taxon>Bacteria</taxon>
        <taxon>Bacillati</taxon>
        <taxon>Bacillota</taxon>
        <taxon>Bacilli</taxon>
        <taxon>Bacillales</taxon>
        <taxon>Sporolactobacillaceae</taxon>
        <taxon>Sinobaca</taxon>
    </lineage>
</organism>
<dbReference type="PANTHER" id="PTHR43095:SF5">
    <property type="entry name" value="XYLULOSE KINASE"/>
    <property type="match status" value="1"/>
</dbReference>
<dbReference type="SUPFAM" id="SSF53067">
    <property type="entry name" value="Actin-like ATPase domain"/>
    <property type="match status" value="2"/>
</dbReference>
<dbReference type="OrthoDB" id="9805576at2"/>
<dbReference type="PANTHER" id="PTHR43095">
    <property type="entry name" value="SUGAR KINASE"/>
    <property type="match status" value="1"/>
</dbReference>
<accession>A0A419V7G8</accession>
<feature type="domain" description="Carbohydrate kinase FGGY N-terminal" evidence="5">
    <location>
        <begin position="3"/>
        <end position="242"/>
    </location>
</feature>
<protein>
    <submittedName>
        <fullName evidence="7">Xylulokinase</fullName>
    </submittedName>
</protein>
<feature type="domain" description="Carbohydrate kinase FGGY C-terminal" evidence="6">
    <location>
        <begin position="284"/>
        <end position="437"/>
    </location>
</feature>